<keyword evidence="3" id="KW-1185">Reference proteome</keyword>
<dbReference type="Proteomes" id="UP001146120">
    <property type="component" value="Unassembled WGS sequence"/>
</dbReference>
<name>A0AAV2ZB14_9STRA</name>
<evidence type="ECO:0000256" key="1">
    <source>
        <dbReference type="SAM" id="MobiDB-lite"/>
    </source>
</evidence>
<organism evidence="2 3">
    <name type="scientific">Lagenidium giganteum</name>
    <dbReference type="NCBI Taxonomy" id="4803"/>
    <lineage>
        <taxon>Eukaryota</taxon>
        <taxon>Sar</taxon>
        <taxon>Stramenopiles</taxon>
        <taxon>Oomycota</taxon>
        <taxon>Peronosporomycetes</taxon>
        <taxon>Pythiales</taxon>
        <taxon>Pythiaceae</taxon>
    </lineage>
</organism>
<dbReference type="AlphaFoldDB" id="A0AAV2ZB14"/>
<feature type="compositionally biased region" description="Basic and acidic residues" evidence="1">
    <location>
        <begin position="295"/>
        <end position="320"/>
    </location>
</feature>
<proteinExistence type="predicted"/>
<sequence>MFYFAASWFSNAASADMAAPVELVNLRAVKSFLRNFRGDQRHASEIISIMVCYGIECLARNAQLKGMTVAELRDITKFKKTQTKDYYVSSTNLPESLRSPADAVVFRKPPRAWRAGDEDHISGRIADATDNAPAELDATSLSGMLCASKNERSAYYQCGATDVEDPADHHRVASGLRRMIGDKLCNTLVQTYTGRHHVLLEDDMVDAFATVDSLKQPSWFEVPSMVSTLNEFAEAYVTHCIRAHSCQPPSVSSNPPPPPQPFERQANIDSSSITSSKRSKSVDVAAVPTQRTRTKREEEGIKVQDKPSRSRTSETQSRIKDVVSADKNKLLRVKKTQTQLMKEALARARLAEYDRNRRHEEQASALSIARHKKMPLDKITPGAAALEIVDDFIKSPLMDSFCNGVDSSPRRVDKAFEEEIYGKNTPRSCQAPPRQPLRSMPDRQKRHNYNGWLGDFGPAHTKTVRPEWNDSEEDSPRSNGAKPPKGWSNRFHYHD</sequence>
<gene>
    <name evidence="2" type="ORF">N0F65_011402</name>
</gene>
<accession>A0AAV2ZB14</accession>
<feature type="region of interest" description="Disordered" evidence="1">
    <location>
        <begin position="422"/>
        <end position="495"/>
    </location>
</feature>
<comment type="caution">
    <text evidence="2">The sequence shown here is derived from an EMBL/GenBank/DDBJ whole genome shotgun (WGS) entry which is preliminary data.</text>
</comment>
<dbReference type="EMBL" id="DAKRPA010000018">
    <property type="protein sequence ID" value="DBA03501.1"/>
    <property type="molecule type" value="Genomic_DNA"/>
</dbReference>
<evidence type="ECO:0000313" key="2">
    <source>
        <dbReference type="EMBL" id="DBA03501.1"/>
    </source>
</evidence>
<protein>
    <submittedName>
        <fullName evidence="2">Uncharacterized protein</fullName>
    </submittedName>
</protein>
<reference evidence="2" key="1">
    <citation type="submission" date="2022-11" db="EMBL/GenBank/DDBJ databases">
        <authorList>
            <person name="Morgan W.R."/>
            <person name="Tartar A."/>
        </authorList>
    </citation>
    <scope>NUCLEOTIDE SEQUENCE</scope>
    <source>
        <strain evidence="2">ARSEF 373</strain>
    </source>
</reference>
<reference evidence="2" key="2">
    <citation type="journal article" date="2023" name="Microbiol Resour">
        <title>Decontamination and Annotation of the Draft Genome Sequence of the Oomycete Lagenidium giganteum ARSEF 373.</title>
        <authorList>
            <person name="Morgan W.R."/>
            <person name="Tartar A."/>
        </authorList>
    </citation>
    <scope>NUCLEOTIDE SEQUENCE</scope>
    <source>
        <strain evidence="2">ARSEF 373</strain>
    </source>
</reference>
<evidence type="ECO:0000313" key="3">
    <source>
        <dbReference type="Proteomes" id="UP001146120"/>
    </source>
</evidence>
<feature type="region of interest" description="Disordered" evidence="1">
    <location>
        <begin position="245"/>
        <end position="320"/>
    </location>
</feature>